<proteinExistence type="predicted"/>
<gene>
    <name evidence="1" type="ORF">MPRM_24980</name>
</gene>
<sequence>MACGIRSSSAAIRPAATGEVTRPLNALVRNVLSLTSMDYEVFVLSRSREFRPAAGAAQPTTLNRAHSRAVNDECVASGVAQARRVVTKTALLPAFVPARAPGAGRHPQEFPAAMAPVGHSLQGR</sequence>
<accession>A0A7I7YV89</accession>
<keyword evidence="2" id="KW-1185">Reference proteome</keyword>
<evidence type="ECO:0000313" key="1">
    <source>
        <dbReference type="EMBL" id="BBZ45217.1"/>
    </source>
</evidence>
<dbReference type="EMBL" id="AP022614">
    <property type="protein sequence ID" value="BBZ45217.1"/>
    <property type="molecule type" value="Genomic_DNA"/>
</dbReference>
<reference evidence="1 2" key="1">
    <citation type="journal article" date="2019" name="Emerg. Microbes Infect.">
        <title>Comprehensive subspecies identification of 175 nontuberculous mycobacteria species based on 7547 genomic profiles.</title>
        <authorList>
            <person name="Matsumoto Y."/>
            <person name="Kinjo T."/>
            <person name="Motooka D."/>
            <person name="Nabeya D."/>
            <person name="Jung N."/>
            <person name="Uechi K."/>
            <person name="Horii T."/>
            <person name="Iida T."/>
            <person name="Fujita J."/>
            <person name="Nakamura S."/>
        </authorList>
    </citation>
    <scope>NUCLEOTIDE SEQUENCE [LARGE SCALE GENOMIC DNA]</scope>
    <source>
        <strain evidence="1 2">JCM 14742</strain>
    </source>
</reference>
<dbReference type="Proteomes" id="UP000467105">
    <property type="component" value="Chromosome"/>
</dbReference>
<evidence type="ECO:0000313" key="2">
    <source>
        <dbReference type="Proteomes" id="UP000467105"/>
    </source>
</evidence>
<organism evidence="1 2">
    <name type="scientific">Mycobacterium parmense</name>
    <dbReference type="NCBI Taxonomy" id="185642"/>
    <lineage>
        <taxon>Bacteria</taxon>
        <taxon>Bacillati</taxon>
        <taxon>Actinomycetota</taxon>
        <taxon>Actinomycetes</taxon>
        <taxon>Mycobacteriales</taxon>
        <taxon>Mycobacteriaceae</taxon>
        <taxon>Mycobacterium</taxon>
        <taxon>Mycobacterium simiae complex</taxon>
    </lineage>
</organism>
<dbReference type="AlphaFoldDB" id="A0A7I7YV89"/>
<protein>
    <submittedName>
        <fullName evidence="1">Uncharacterized protein</fullName>
    </submittedName>
</protein>
<name>A0A7I7YV89_9MYCO</name>